<evidence type="ECO:0000313" key="2">
    <source>
        <dbReference type="Proteomes" id="UP001148838"/>
    </source>
</evidence>
<reference evidence="1 2" key="1">
    <citation type="journal article" date="2022" name="Allergy">
        <title>Genome assembly and annotation of Periplaneta americana reveal a comprehensive cockroach allergen profile.</title>
        <authorList>
            <person name="Wang L."/>
            <person name="Xiong Q."/>
            <person name="Saelim N."/>
            <person name="Wang L."/>
            <person name="Nong W."/>
            <person name="Wan A.T."/>
            <person name="Shi M."/>
            <person name="Liu X."/>
            <person name="Cao Q."/>
            <person name="Hui J.H.L."/>
            <person name="Sookrung N."/>
            <person name="Leung T.F."/>
            <person name="Tungtrongchitr A."/>
            <person name="Tsui S.K.W."/>
        </authorList>
    </citation>
    <scope>NUCLEOTIDE SEQUENCE [LARGE SCALE GENOMIC DNA]</scope>
    <source>
        <strain evidence="1">PWHHKU_190912</strain>
    </source>
</reference>
<accession>A0ABQ8SXX3</accession>
<name>A0ABQ8SXX3_PERAM</name>
<proteinExistence type="predicted"/>
<protein>
    <submittedName>
        <fullName evidence="1">Uncharacterized protein</fullName>
    </submittedName>
</protein>
<evidence type="ECO:0000313" key="1">
    <source>
        <dbReference type="EMBL" id="KAJ4438618.1"/>
    </source>
</evidence>
<comment type="caution">
    <text evidence="1">The sequence shown here is derived from an EMBL/GenBank/DDBJ whole genome shotgun (WGS) entry which is preliminary data.</text>
</comment>
<dbReference type="EMBL" id="JAJSOF020000019">
    <property type="protein sequence ID" value="KAJ4438618.1"/>
    <property type="molecule type" value="Genomic_DNA"/>
</dbReference>
<keyword evidence="2" id="KW-1185">Reference proteome</keyword>
<sequence length="236" mass="26280">MPSRVTRIVAGLWQLCNVGTRGQDGIVRGDYVGSHKSGIETLFEATFKWEIGFKSRSGDSGFTWTAFSPEGCFFYNGSKFIIFNESEIKRKVILLPPRVMGLTEDTVCSNYGIDVVSSPHILQGCPGPSHDTTYIMLKDDYTFLFLLYYSPEEMQIVRKAHGTKQMQFVDCGSPRLGRVCRGRLVLTLVQLIAPRPPCSAAQATIAFLTRSDQDAALAMEIYVTYLTTVLQHPTTS</sequence>
<dbReference type="Proteomes" id="UP001148838">
    <property type="component" value="Unassembled WGS sequence"/>
</dbReference>
<gene>
    <name evidence="1" type="ORF">ANN_14565</name>
</gene>
<organism evidence="1 2">
    <name type="scientific">Periplaneta americana</name>
    <name type="common">American cockroach</name>
    <name type="synonym">Blatta americana</name>
    <dbReference type="NCBI Taxonomy" id="6978"/>
    <lineage>
        <taxon>Eukaryota</taxon>
        <taxon>Metazoa</taxon>
        <taxon>Ecdysozoa</taxon>
        <taxon>Arthropoda</taxon>
        <taxon>Hexapoda</taxon>
        <taxon>Insecta</taxon>
        <taxon>Pterygota</taxon>
        <taxon>Neoptera</taxon>
        <taxon>Polyneoptera</taxon>
        <taxon>Dictyoptera</taxon>
        <taxon>Blattodea</taxon>
        <taxon>Blattoidea</taxon>
        <taxon>Blattidae</taxon>
        <taxon>Blattinae</taxon>
        <taxon>Periplaneta</taxon>
    </lineage>
</organism>